<evidence type="ECO:0000313" key="3">
    <source>
        <dbReference type="Proteomes" id="UP001379533"/>
    </source>
</evidence>
<name>A0ABZ2KHL3_9BACT</name>
<accession>A0ABZ2KHL3</accession>
<protein>
    <submittedName>
        <fullName evidence="2">Nuclear transport factor 2 family protein</fullName>
    </submittedName>
</protein>
<organism evidence="2 3">
    <name type="scientific">Pendulispora brunnea</name>
    <dbReference type="NCBI Taxonomy" id="2905690"/>
    <lineage>
        <taxon>Bacteria</taxon>
        <taxon>Pseudomonadati</taxon>
        <taxon>Myxococcota</taxon>
        <taxon>Myxococcia</taxon>
        <taxon>Myxococcales</taxon>
        <taxon>Sorangiineae</taxon>
        <taxon>Pendulisporaceae</taxon>
        <taxon>Pendulispora</taxon>
    </lineage>
</organism>
<proteinExistence type="predicted"/>
<reference evidence="2 3" key="1">
    <citation type="submission" date="2021-12" db="EMBL/GenBank/DDBJ databases">
        <title>Discovery of the Pendulisporaceae a myxobacterial family with distinct sporulation behavior and unique specialized metabolism.</title>
        <authorList>
            <person name="Garcia R."/>
            <person name="Popoff A."/>
            <person name="Bader C.D."/>
            <person name="Loehr J."/>
            <person name="Walesch S."/>
            <person name="Walt C."/>
            <person name="Boldt J."/>
            <person name="Bunk B."/>
            <person name="Haeckl F.J.F.P.J."/>
            <person name="Gunesch A.P."/>
            <person name="Birkelbach J."/>
            <person name="Nuebel U."/>
            <person name="Pietschmann T."/>
            <person name="Bach T."/>
            <person name="Mueller R."/>
        </authorList>
    </citation>
    <scope>NUCLEOTIDE SEQUENCE [LARGE SCALE GENOMIC DNA]</scope>
    <source>
        <strain evidence="2 3">MSr12523</strain>
    </source>
</reference>
<gene>
    <name evidence="2" type="ORF">LZC95_15110</name>
</gene>
<dbReference type="InterPro" id="IPR037401">
    <property type="entry name" value="SnoaL-like"/>
</dbReference>
<dbReference type="Gene3D" id="3.10.450.50">
    <property type="match status" value="1"/>
</dbReference>
<evidence type="ECO:0000313" key="2">
    <source>
        <dbReference type="EMBL" id="WXA98160.1"/>
    </source>
</evidence>
<sequence length="131" mass="14858">MSAQEWIARLEAGWKALDPERIAALFTPDAVYHQGPFGTPHVGCEAIRNHWIGSLSRQVDPKVWFGKPIESEDCASVEWWCILHDPVTLTPRTASGVVTLRFAPDGRCTRFHEYWHAVQDTSLEPPEGWFS</sequence>
<evidence type="ECO:0000259" key="1">
    <source>
        <dbReference type="Pfam" id="PF12680"/>
    </source>
</evidence>
<keyword evidence="3" id="KW-1185">Reference proteome</keyword>
<dbReference type="SUPFAM" id="SSF54427">
    <property type="entry name" value="NTF2-like"/>
    <property type="match status" value="1"/>
</dbReference>
<dbReference type="InterPro" id="IPR032710">
    <property type="entry name" value="NTF2-like_dom_sf"/>
</dbReference>
<dbReference type="RefSeq" id="WP_394848772.1">
    <property type="nucleotide sequence ID" value="NZ_CP089982.1"/>
</dbReference>
<dbReference type="Proteomes" id="UP001379533">
    <property type="component" value="Chromosome"/>
</dbReference>
<dbReference type="Pfam" id="PF12680">
    <property type="entry name" value="SnoaL_2"/>
    <property type="match status" value="1"/>
</dbReference>
<feature type="domain" description="SnoaL-like" evidence="1">
    <location>
        <begin position="10"/>
        <end position="110"/>
    </location>
</feature>
<dbReference type="EMBL" id="CP089982">
    <property type="protein sequence ID" value="WXA98160.1"/>
    <property type="molecule type" value="Genomic_DNA"/>
</dbReference>